<keyword evidence="3" id="KW-1185">Reference proteome</keyword>
<dbReference type="AlphaFoldDB" id="A0A7X0EX65"/>
<evidence type="ECO:0000313" key="2">
    <source>
        <dbReference type="EMBL" id="MBB6344331.1"/>
    </source>
</evidence>
<proteinExistence type="predicted"/>
<feature type="domain" description="Transcription regulator HTH AraC- type ligand binding" evidence="1">
    <location>
        <begin position="16"/>
        <end position="119"/>
    </location>
</feature>
<evidence type="ECO:0000259" key="1">
    <source>
        <dbReference type="Pfam" id="PF14525"/>
    </source>
</evidence>
<reference evidence="2 3" key="1">
    <citation type="submission" date="2020-08" db="EMBL/GenBank/DDBJ databases">
        <title>Sequencing the genomes of 1000 actinobacteria strains.</title>
        <authorList>
            <person name="Klenk H.-P."/>
        </authorList>
    </citation>
    <scope>NUCLEOTIDE SEQUENCE [LARGE SCALE GENOMIC DNA]</scope>
    <source>
        <strain evidence="2 3">DSM 45913</strain>
    </source>
</reference>
<gene>
    <name evidence="2" type="ORF">FHU36_000840</name>
</gene>
<comment type="caution">
    <text evidence="2">The sequence shown here is derived from an EMBL/GenBank/DDBJ whole genome shotgun (WGS) entry which is preliminary data.</text>
</comment>
<dbReference type="EMBL" id="JACHJB010000001">
    <property type="protein sequence ID" value="MBB6344331.1"/>
    <property type="molecule type" value="Genomic_DNA"/>
</dbReference>
<name>A0A7X0EX65_9ACTN</name>
<evidence type="ECO:0000313" key="3">
    <source>
        <dbReference type="Proteomes" id="UP000583800"/>
    </source>
</evidence>
<accession>A0A7X0EX65</accession>
<organism evidence="2 3">
    <name type="scientific">Nonomuraea muscovyensis</name>
    <dbReference type="NCBI Taxonomy" id="1124761"/>
    <lineage>
        <taxon>Bacteria</taxon>
        <taxon>Bacillati</taxon>
        <taxon>Actinomycetota</taxon>
        <taxon>Actinomycetes</taxon>
        <taxon>Streptosporangiales</taxon>
        <taxon>Streptosporangiaceae</taxon>
        <taxon>Nonomuraea</taxon>
    </lineage>
</organism>
<sequence length="154" mass="16449">MVSFAAVPAHERLSFWREMSSKMWMPLDAHCEPGLEGAFQAHVALSGLGLVQATLLTAPSLTIRRTPHLIRRSDPETFFVTCTVRGHAIGEQAGRQADLRVGDLMLRDSSQPYLTTFESRGPRGRAGAVAAVSALLAATARTGPARAQLGADPG</sequence>
<protein>
    <recommendedName>
        <fullName evidence="1">Transcription regulator HTH AraC- type ligand binding domain-containing protein</fullName>
    </recommendedName>
</protein>
<dbReference type="Pfam" id="PF14525">
    <property type="entry name" value="AraC_binding_2"/>
    <property type="match status" value="1"/>
</dbReference>
<dbReference type="RefSeq" id="WP_221495758.1">
    <property type="nucleotide sequence ID" value="NZ_JACHJB010000001.1"/>
</dbReference>
<dbReference type="Proteomes" id="UP000583800">
    <property type="component" value="Unassembled WGS sequence"/>
</dbReference>
<dbReference type="InterPro" id="IPR035418">
    <property type="entry name" value="AraC-bd_2"/>
</dbReference>